<dbReference type="EnsemblPlants" id="AES73714">
    <property type="protein sequence ID" value="AES73714"/>
    <property type="gene ID" value="MTR_3g107940"/>
</dbReference>
<dbReference type="AlphaFoldDB" id="G7JBP8"/>
<dbReference type="HOGENOM" id="CLU_797808_0_0_1"/>
<dbReference type="PaxDb" id="3880-AES73714"/>
<dbReference type="eggNOG" id="KOG1811">
    <property type="taxonomic scope" value="Eukaryota"/>
</dbReference>
<name>G7JBP8_MEDTR</name>
<reference evidence="2 4" key="1">
    <citation type="journal article" date="2011" name="Nature">
        <title>The Medicago genome provides insight into the evolution of rhizobial symbioses.</title>
        <authorList>
            <person name="Young N.D."/>
            <person name="Debelle F."/>
            <person name="Oldroyd G.E."/>
            <person name="Geurts R."/>
            <person name="Cannon S.B."/>
            <person name="Udvardi M.K."/>
            <person name="Benedito V.A."/>
            <person name="Mayer K.F."/>
            <person name="Gouzy J."/>
            <person name="Schoof H."/>
            <person name="Van de Peer Y."/>
            <person name="Proost S."/>
            <person name="Cook D.R."/>
            <person name="Meyers B.C."/>
            <person name="Spannagl M."/>
            <person name="Cheung F."/>
            <person name="De Mita S."/>
            <person name="Krishnakumar V."/>
            <person name="Gundlach H."/>
            <person name="Zhou S."/>
            <person name="Mudge J."/>
            <person name="Bharti A.K."/>
            <person name="Murray J.D."/>
            <person name="Naoumkina M.A."/>
            <person name="Rosen B."/>
            <person name="Silverstein K.A."/>
            <person name="Tang H."/>
            <person name="Rombauts S."/>
            <person name="Zhao P.X."/>
            <person name="Zhou P."/>
            <person name="Barbe V."/>
            <person name="Bardou P."/>
            <person name="Bechner M."/>
            <person name="Bellec A."/>
            <person name="Berger A."/>
            <person name="Berges H."/>
            <person name="Bidwell S."/>
            <person name="Bisseling T."/>
            <person name="Choisne N."/>
            <person name="Couloux A."/>
            <person name="Denny R."/>
            <person name="Deshpande S."/>
            <person name="Dai X."/>
            <person name="Doyle J.J."/>
            <person name="Dudez A.M."/>
            <person name="Farmer A.D."/>
            <person name="Fouteau S."/>
            <person name="Franken C."/>
            <person name="Gibelin C."/>
            <person name="Gish J."/>
            <person name="Goldstein S."/>
            <person name="Gonzalez A.J."/>
            <person name="Green P.J."/>
            <person name="Hallab A."/>
            <person name="Hartog M."/>
            <person name="Hua A."/>
            <person name="Humphray S.J."/>
            <person name="Jeong D.H."/>
            <person name="Jing Y."/>
            <person name="Jocker A."/>
            <person name="Kenton S.M."/>
            <person name="Kim D.J."/>
            <person name="Klee K."/>
            <person name="Lai H."/>
            <person name="Lang C."/>
            <person name="Lin S."/>
            <person name="Macmil S.L."/>
            <person name="Magdelenat G."/>
            <person name="Matthews L."/>
            <person name="McCorrison J."/>
            <person name="Monaghan E.L."/>
            <person name="Mun J.H."/>
            <person name="Najar F.Z."/>
            <person name="Nicholson C."/>
            <person name="Noirot C."/>
            <person name="O'Bleness M."/>
            <person name="Paule C.R."/>
            <person name="Poulain J."/>
            <person name="Prion F."/>
            <person name="Qin B."/>
            <person name="Qu C."/>
            <person name="Retzel E.F."/>
            <person name="Riddle C."/>
            <person name="Sallet E."/>
            <person name="Samain S."/>
            <person name="Samson N."/>
            <person name="Sanders I."/>
            <person name="Saurat O."/>
            <person name="Scarpelli C."/>
            <person name="Schiex T."/>
            <person name="Segurens B."/>
            <person name="Severin A.J."/>
            <person name="Sherrier D.J."/>
            <person name="Shi R."/>
            <person name="Sims S."/>
            <person name="Singer S.R."/>
            <person name="Sinharoy S."/>
            <person name="Sterck L."/>
            <person name="Viollet A."/>
            <person name="Wang B.B."/>
            <person name="Wang K."/>
            <person name="Wang M."/>
            <person name="Wang X."/>
            <person name="Warfsmann J."/>
            <person name="Weissenbach J."/>
            <person name="White D.D."/>
            <person name="White J.D."/>
            <person name="Wiley G.B."/>
            <person name="Wincker P."/>
            <person name="Xing Y."/>
            <person name="Yang L."/>
            <person name="Yao Z."/>
            <person name="Ying F."/>
            <person name="Zhai J."/>
            <person name="Zhou L."/>
            <person name="Zuber A."/>
            <person name="Denarie J."/>
            <person name="Dixon R.A."/>
            <person name="May G.D."/>
            <person name="Schwartz D.C."/>
            <person name="Rogers J."/>
            <person name="Quetier F."/>
            <person name="Town C.D."/>
            <person name="Roe B.A."/>
        </authorList>
    </citation>
    <scope>NUCLEOTIDE SEQUENCE [LARGE SCALE GENOMIC DNA]</scope>
    <source>
        <strain evidence="2">A17</strain>
        <strain evidence="3 4">cv. Jemalong A17</strain>
    </source>
</reference>
<evidence type="ECO:0000313" key="4">
    <source>
        <dbReference type="Proteomes" id="UP000002051"/>
    </source>
</evidence>
<proteinExistence type="predicted"/>
<dbReference type="EMBL" id="CM001219">
    <property type="protein sequence ID" value="AES73714.1"/>
    <property type="molecule type" value="Genomic_DNA"/>
</dbReference>
<evidence type="ECO:0000313" key="3">
    <source>
        <dbReference type="EnsemblPlants" id="AES73714"/>
    </source>
</evidence>
<organism evidence="2 4">
    <name type="scientific">Medicago truncatula</name>
    <name type="common">Barrel medic</name>
    <name type="synonym">Medicago tribuloides</name>
    <dbReference type="NCBI Taxonomy" id="3880"/>
    <lineage>
        <taxon>Eukaryota</taxon>
        <taxon>Viridiplantae</taxon>
        <taxon>Streptophyta</taxon>
        <taxon>Embryophyta</taxon>
        <taxon>Tracheophyta</taxon>
        <taxon>Spermatophyta</taxon>
        <taxon>Magnoliopsida</taxon>
        <taxon>eudicotyledons</taxon>
        <taxon>Gunneridae</taxon>
        <taxon>Pentapetalae</taxon>
        <taxon>rosids</taxon>
        <taxon>fabids</taxon>
        <taxon>Fabales</taxon>
        <taxon>Fabaceae</taxon>
        <taxon>Papilionoideae</taxon>
        <taxon>50 kb inversion clade</taxon>
        <taxon>NPAAA clade</taxon>
        <taxon>Hologalegina</taxon>
        <taxon>IRL clade</taxon>
        <taxon>Trifolieae</taxon>
        <taxon>Medicago</taxon>
    </lineage>
</organism>
<dbReference type="PANTHER" id="PTHR35478:SF1">
    <property type="entry name" value="ZINC FINGER FYVE DOMAIN-CONTAINING PROTEIN 26"/>
    <property type="match status" value="1"/>
</dbReference>
<dbReference type="PANTHER" id="PTHR35478">
    <property type="entry name" value="ZINC FINGER FYVE DOMAIN PROTEIN"/>
    <property type="match status" value="1"/>
</dbReference>
<evidence type="ECO:0000259" key="1">
    <source>
        <dbReference type="Pfam" id="PF08387"/>
    </source>
</evidence>
<dbReference type="Pfam" id="PF08387">
    <property type="entry name" value="FBD"/>
    <property type="match status" value="1"/>
</dbReference>
<gene>
    <name evidence="2" type="ordered locus">MTR_3g107940</name>
</gene>
<feature type="domain" description="FBD" evidence="1">
    <location>
        <begin position="144"/>
        <end position="188"/>
    </location>
</feature>
<dbReference type="STRING" id="3880.G7JBP8"/>
<accession>G7JBP8</accession>
<dbReference type="InterPro" id="IPR006566">
    <property type="entry name" value="FBD"/>
</dbReference>
<reference evidence="3" key="3">
    <citation type="submission" date="2015-04" db="UniProtKB">
        <authorList>
            <consortium name="EnsemblPlants"/>
        </authorList>
    </citation>
    <scope>IDENTIFICATION</scope>
    <source>
        <strain evidence="3">cv. Jemalong A17</strain>
    </source>
</reference>
<evidence type="ECO:0000313" key="2">
    <source>
        <dbReference type="EMBL" id="AES73714.1"/>
    </source>
</evidence>
<keyword evidence="4" id="KW-1185">Reference proteome</keyword>
<protein>
    <submittedName>
        <fullName evidence="2">FBD protein</fullName>
    </submittedName>
</protein>
<reference evidence="2 4" key="2">
    <citation type="journal article" date="2014" name="BMC Genomics">
        <title>An improved genome release (version Mt4.0) for the model legume Medicago truncatula.</title>
        <authorList>
            <person name="Tang H."/>
            <person name="Krishnakumar V."/>
            <person name="Bidwell S."/>
            <person name="Rosen B."/>
            <person name="Chan A."/>
            <person name="Zhou S."/>
            <person name="Gentzbittel L."/>
            <person name="Childs K.L."/>
            <person name="Yandell M."/>
            <person name="Gundlach H."/>
            <person name="Mayer K.F."/>
            <person name="Schwartz D.C."/>
            <person name="Town C.D."/>
        </authorList>
    </citation>
    <scope>GENOME REANNOTATION</scope>
    <source>
        <strain evidence="3 4">cv. Jemalong A17</strain>
    </source>
</reference>
<sequence length="348" mass="40682">MAFQGKTILSPTLEYVLFYGIIPAKTWHPSQNDINDFVYNEVQGGVKNLTIDLCLYSKTTLPTFVLTTKTLTKFHKFIFPWSITLQCMFHNLTHLKLIFDFMRPLGLLKWNWLIELLENFPKLQTLIIHKADIVSKFTDRHRKEPKFVPECLSSHLTTCSLRNYSRINCEFPFAKYIMQNSGVLRTMTNIKLQMFMELSVCPRNSYGWNEFCISVNIKGISLFTRHPCINYYICNQHYCCTVRISSPLREHHISVSKSQPKQKVRSGATPRLSLTSSLSNFAERGSKRFSWAPKHVYWKRKSSRLSPSDRVAWETMTGIQEDCISPFFSRRERTTPFCFNFRGMAAYK</sequence>
<dbReference type="Proteomes" id="UP000002051">
    <property type="component" value="Chromosome 3"/>
</dbReference>